<dbReference type="HAMAP" id="MF_01927">
    <property type="entry name" value="PurU"/>
    <property type="match status" value="1"/>
</dbReference>
<gene>
    <name evidence="3" type="primary">purU</name>
    <name evidence="6" type="ORF">HMPREF1401_01338</name>
</gene>
<keyword evidence="3" id="KW-0658">Purine biosynthesis</keyword>
<dbReference type="InterPro" id="IPR004810">
    <property type="entry name" value="PurU"/>
</dbReference>
<feature type="active site" evidence="3">
    <location>
        <position position="240"/>
    </location>
</feature>
<comment type="function">
    <text evidence="3">Catalyzes the hydrolysis of 10-formyltetrahydrofolate (formyl-FH4) to formate and tetrahydrofolate (FH4).</text>
</comment>
<evidence type="ECO:0000256" key="4">
    <source>
        <dbReference type="NCBIfam" id="TIGR00655"/>
    </source>
</evidence>
<dbReference type="Pfam" id="PF00551">
    <property type="entry name" value="Formyl_trans_N"/>
    <property type="match status" value="1"/>
</dbReference>
<dbReference type="GO" id="GO:0006189">
    <property type="term" value="P:'de novo' IMP biosynthetic process"/>
    <property type="evidence" value="ECO:0007669"/>
    <property type="project" value="UniProtKB-UniRule"/>
</dbReference>
<keyword evidence="1 3" id="KW-0554">One-carbon metabolism</keyword>
<dbReference type="InterPro" id="IPR045865">
    <property type="entry name" value="ACT-like_dom_sf"/>
</dbReference>
<evidence type="ECO:0000256" key="2">
    <source>
        <dbReference type="ARBA" id="ARBA00022801"/>
    </source>
</evidence>
<evidence type="ECO:0000256" key="3">
    <source>
        <dbReference type="HAMAP-Rule" id="MF_01927"/>
    </source>
</evidence>
<dbReference type="SUPFAM" id="SSF53328">
    <property type="entry name" value="Formyltransferase"/>
    <property type="match status" value="1"/>
</dbReference>
<dbReference type="AlphaFoldDB" id="A0AAV3IEJ5"/>
<dbReference type="InterPro" id="IPR044074">
    <property type="entry name" value="PurU_ACT"/>
</dbReference>
<dbReference type="CDD" id="cd08648">
    <property type="entry name" value="FMT_core_Formyl-FH4-Hydrolase_C"/>
    <property type="match status" value="1"/>
</dbReference>
<dbReference type="GO" id="GO:0006730">
    <property type="term" value="P:one-carbon metabolic process"/>
    <property type="evidence" value="ECO:0007669"/>
    <property type="project" value="UniProtKB-KW"/>
</dbReference>
<dbReference type="PIRSF" id="PIRSF036480">
    <property type="entry name" value="FormyFH4_hydr"/>
    <property type="match status" value="1"/>
</dbReference>
<protein>
    <recommendedName>
        <fullName evidence="3 4">Formyltetrahydrofolate deformylase</fullName>
        <ecNumber evidence="3 4">3.5.1.10</ecNumber>
    </recommendedName>
    <alternativeName>
        <fullName evidence="3">Formyl-FH(4) hydrolase</fullName>
    </alternativeName>
</protein>
<comment type="similarity">
    <text evidence="3">Belongs to the PurU family.</text>
</comment>
<reference evidence="6 7" key="1">
    <citation type="submission" date="2012-11" db="EMBL/GenBank/DDBJ databases">
        <authorList>
            <person name="Weinstock G."/>
            <person name="Sodergren E."/>
            <person name="Lobos E.A."/>
            <person name="Fulton L."/>
            <person name="Fulton R."/>
            <person name="Courtney L."/>
            <person name="Fronick C."/>
            <person name="O'Laughlin M."/>
            <person name="Godfrey J."/>
            <person name="Wilson R.M."/>
            <person name="Miner T."/>
            <person name="Farmer C."/>
            <person name="Delehaunty K."/>
            <person name="Cordes M."/>
            <person name="Minx P."/>
            <person name="Tomlinson C."/>
            <person name="Chen J."/>
            <person name="Wollam A."/>
            <person name="Pepin K.H."/>
            <person name="Bhonagiri V."/>
            <person name="Zhang X."/>
            <person name="Suruliraj S."/>
            <person name="Antonio M."/>
            <person name="Secka O."/>
            <person name="Thomas J."/>
            <person name="Warren W."/>
            <person name="Mitreva M."/>
            <person name="Mardis E.R."/>
            <person name="Wilson R.K."/>
        </authorList>
    </citation>
    <scope>NUCLEOTIDE SEQUENCE [LARGE SCALE GENOMIC DNA]</scope>
    <source>
        <strain evidence="6 7">GAM120Ai</strain>
    </source>
</reference>
<dbReference type="InterPro" id="IPR036477">
    <property type="entry name" value="Formyl_transf_N_sf"/>
</dbReference>
<feature type="domain" description="Formyl transferase N-terminal" evidence="5">
    <location>
        <begin position="96"/>
        <end position="277"/>
    </location>
</feature>
<dbReference type="NCBIfam" id="TIGR00655">
    <property type="entry name" value="PurU"/>
    <property type="match status" value="1"/>
</dbReference>
<evidence type="ECO:0000313" key="6">
    <source>
        <dbReference type="EMBL" id="EMG94492.1"/>
    </source>
</evidence>
<dbReference type="CDD" id="cd04875">
    <property type="entry name" value="ACT_F4HF-DF"/>
    <property type="match status" value="1"/>
</dbReference>
<evidence type="ECO:0000259" key="5">
    <source>
        <dbReference type="Pfam" id="PF00551"/>
    </source>
</evidence>
<evidence type="ECO:0000313" key="7">
    <source>
        <dbReference type="Proteomes" id="UP000012012"/>
    </source>
</evidence>
<name>A0AAV3IEJ5_HELPX</name>
<dbReference type="Gene3D" id="3.30.70.260">
    <property type="match status" value="1"/>
</dbReference>
<dbReference type="NCBIfam" id="NF004684">
    <property type="entry name" value="PRK06027.1"/>
    <property type="match status" value="1"/>
</dbReference>
<dbReference type="GO" id="GO:0008864">
    <property type="term" value="F:formyltetrahydrofolate deformylase activity"/>
    <property type="evidence" value="ECO:0007669"/>
    <property type="project" value="UniProtKB-UniRule"/>
</dbReference>
<dbReference type="InterPro" id="IPR002376">
    <property type="entry name" value="Formyl_transf_N"/>
</dbReference>
<organism evidence="6 7">
    <name type="scientific">Helicobacter pylori GAM120Ai</name>
    <dbReference type="NCBI Taxonomy" id="1159029"/>
    <lineage>
        <taxon>Bacteria</taxon>
        <taxon>Pseudomonadati</taxon>
        <taxon>Campylobacterota</taxon>
        <taxon>Epsilonproteobacteria</taxon>
        <taxon>Campylobacterales</taxon>
        <taxon>Helicobacteraceae</taxon>
        <taxon>Helicobacter</taxon>
    </lineage>
</organism>
<dbReference type="Gene3D" id="3.40.50.170">
    <property type="entry name" value="Formyl transferase, N-terminal domain"/>
    <property type="match status" value="1"/>
</dbReference>
<dbReference type="EMBL" id="APDF01000059">
    <property type="protein sequence ID" value="EMG94492.1"/>
    <property type="molecule type" value="Genomic_DNA"/>
</dbReference>
<dbReference type="InterPro" id="IPR041729">
    <property type="entry name" value="Formyl-FH4-Hydrolase_C"/>
</dbReference>
<accession>A0AAV3IEJ5</accession>
<dbReference type="PANTHER" id="PTHR42706">
    <property type="entry name" value="FORMYLTETRAHYDROFOLATE DEFORMYLASE"/>
    <property type="match status" value="1"/>
</dbReference>
<comment type="caution">
    <text evidence="6">The sequence shown here is derived from an EMBL/GenBank/DDBJ whole genome shotgun (WGS) entry which is preliminary data.</text>
</comment>
<dbReference type="EC" id="3.5.1.10" evidence="3 4"/>
<dbReference type="PRINTS" id="PR01575">
    <property type="entry name" value="FFH4HYDRLASE"/>
</dbReference>
<comment type="pathway">
    <text evidence="3">Purine metabolism; IMP biosynthesis via de novo pathway; formate from 10-formyl-5,6,7,8-tetrahydrofolate: step 1/1.</text>
</comment>
<comment type="catalytic activity">
    <reaction evidence="3">
        <text>(6R)-10-formyltetrahydrofolate + H2O = (6S)-5,6,7,8-tetrahydrofolate + formate + H(+)</text>
        <dbReference type="Rhea" id="RHEA:19833"/>
        <dbReference type="ChEBI" id="CHEBI:15377"/>
        <dbReference type="ChEBI" id="CHEBI:15378"/>
        <dbReference type="ChEBI" id="CHEBI:15740"/>
        <dbReference type="ChEBI" id="CHEBI:57453"/>
        <dbReference type="ChEBI" id="CHEBI:195366"/>
        <dbReference type="EC" id="3.5.1.10"/>
    </reaction>
</comment>
<dbReference type="Proteomes" id="UP000012012">
    <property type="component" value="Unassembled WGS sequence"/>
</dbReference>
<dbReference type="PANTHER" id="PTHR42706:SF1">
    <property type="entry name" value="FORMYLTETRAHYDROFOLATE DEFORMYLASE 2, MITOCHONDRIAL"/>
    <property type="match status" value="1"/>
</dbReference>
<dbReference type="SUPFAM" id="SSF55021">
    <property type="entry name" value="ACT-like"/>
    <property type="match status" value="1"/>
</dbReference>
<sequence>MKMLEFILKIQAKDAKGLVSAISAIVANKGYNIVKNDEFVDPLKQRFFMRLKIQKEIKPLNVGIKEQEERSLKTALFKALENFSELLIEVILTHKKNIILLATKESHCLGDLLLRVYGGELNAQILGVISNHEILRPLVEKFDIPYFYAPCIDQNLHEKEVLATIKDLELQHKVSADLLVLAKYMRILSHDFTKRYENQILNIHHSFLPAFIGANPYQQAFERGVKVIGATAHFVNESLDAGPIILQDTLPINHNYSVEKMRLAGKDIEKLVLARALKLVLEDRVFVHENKTVVF</sequence>
<proteinExistence type="inferred from homology"/>
<keyword evidence="2 3" id="KW-0378">Hydrolase</keyword>
<evidence type="ECO:0000256" key="1">
    <source>
        <dbReference type="ARBA" id="ARBA00022563"/>
    </source>
</evidence>